<feature type="domain" description="HTH araC/xylS-type" evidence="4">
    <location>
        <begin position="190"/>
        <end position="288"/>
    </location>
</feature>
<keyword evidence="1" id="KW-0805">Transcription regulation</keyword>
<keyword evidence="3" id="KW-0804">Transcription</keyword>
<dbReference type="SUPFAM" id="SSF51215">
    <property type="entry name" value="Regulatory protein AraC"/>
    <property type="match status" value="1"/>
</dbReference>
<keyword evidence="2" id="KW-0238">DNA-binding</keyword>
<dbReference type="InterPro" id="IPR018062">
    <property type="entry name" value="HTH_AraC-typ_CS"/>
</dbReference>
<reference evidence="5 6" key="1">
    <citation type="submission" date="2020-08" db="EMBL/GenBank/DDBJ databases">
        <title>Genomic Encyclopedia of Type Strains, Phase IV (KMG-IV): sequencing the most valuable type-strain genomes for metagenomic binning, comparative biology and taxonomic classification.</title>
        <authorList>
            <person name="Goeker M."/>
        </authorList>
    </citation>
    <scope>NUCLEOTIDE SEQUENCE [LARGE SCALE GENOMIC DNA]</scope>
    <source>
        <strain evidence="5 6">DSM 102983</strain>
    </source>
</reference>
<evidence type="ECO:0000256" key="1">
    <source>
        <dbReference type="ARBA" id="ARBA00023015"/>
    </source>
</evidence>
<protein>
    <submittedName>
        <fullName evidence="5">AraC-like DNA-binding protein</fullName>
    </submittedName>
</protein>
<dbReference type="Pfam" id="PF02311">
    <property type="entry name" value="AraC_binding"/>
    <property type="match status" value="1"/>
</dbReference>
<dbReference type="EMBL" id="JACHOC010000004">
    <property type="protein sequence ID" value="MBB4622591.1"/>
    <property type="molecule type" value="Genomic_DNA"/>
</dbReference>
<dbReference type="SMART" id="SM00342">
    <property type="entry name" value="HTH_ARAC"/>
    <property type="match status" value="1"/>
</dbReference>
<evidence type="ECO:0000256" key="2">
    <source>
        <dbReference type="ARBA" id="ARBA00023125"/>
    </source>
</evidence>
<dbReference type="RefSeq" id="WP_122373958.1">
    <property type="nucleotide sequence ID" value="NZ_BMPB01000012.1"/>
</dbReference>
<evidence type="ECO:0000313" key="5">
    <source>
        <dbReference type="EMBL" id="MBB4622591.1"/>
    </source>
</evidence>
<dbReference type="InterPro" id="IPR014710">
    <property type="entry name" value="RmlC-like_jellyroll"/>
</dbReference>
<comment type="caution">
    <text evidence="5">The sequence shown here is derived from an EMBL/GenBank/DDBJ whole genome shotgun (WGS) entry which is preliminary data.</text>
</comment>
<keyword evidence="6" id="KW-1185">Reference proteome</keyword>
<evidence type="ECO:0000259" key="4">
    <source>
        <dbReference type="PROSITE" id="PS01124"/>
    </source>
</evidence>
<dbReference type="Gene3D" id="1.10.10.60">
    <property type="entry name" value="Homeodomain-like"/>
    <property type="match status" value="2"/>
</dbReference>
<dbReference type="PANTHER" id="PTHR43280:SF28">
    <property type="entry name" value="HTH-TYPE TRANSCRIPTIONAL ACTIVATOR RHAS"/>
    <property type="match status" value="1"/>
</dbReference>
<dbReference type="Proteomes" id="UP000533637">
    <property type="component" value="Unassembled WGS sequence"/>
</dbReference>
<dbReference type="InterPro" id="IPR037923">
    <property type="entry name" value="HTH-like"/>
</dbReference>
<dbReference type="PROSITE" id="PS00041">
    <property type="entry name" value="HTH_ARAC_FAMILY_1"/>
    <property type="match status" value="1"/>
</dbReference>
<gene>
    <name evidence="5" type="ORF">GGQ57_002491</name>
</gene>
<dbReference type="SUPFAM" id="SSF46689">
    <property type="entry name" value="Homeodomain-like"/>
    <property type="match status" value="2"/>
</dbReference>
<dbReference type="PANTHER" id="PTHR43280">
    <property type="entry name" value="ARAC-FAMILY TRANSCRIPTIONAL REGULATOR"/>
    <property type="match status" value="1"/>
</dbReference>
<dbReference type="InterPro" id="IPR018060">
    <property type="entry name" value="HTH_AraC"/>
</dbReference>
<proteinExistence type="predicted"/>
<organism evidence="5 6">
    <name type="scientific">Parabacteroides faecis</name>
    <dbReference type="NCBI Taxonomy" id="1217282"/>
    <lineage>
        <taxon>Bacteria</taxon>
        <taxon>Pseudomonadati</taxon>
        <taxon>Bacteroidota</taxon>
        <taxon>Bacteroidia</taxon>
        <taxon>Bacteroidales</taxon>
        <taxon>Tannerellaceae</taxon>
        <taxon>Parabacteroides</taxon>
    </lineage>
</organism>
<name>A0ABR6KM42_9BACT</name>
<sequence length="307" mass="35734">MLVSYSPYDLSLPLLYADHSRVETWWNYQDVISPFYRLYLITKGKGKVYINQKGYELLPGQLFLIPKFAFHSYECDDFMEHYYICFFDETTGGKGISNPMKMNLQVEATAMDYSLMERFLALNPYKSLPAVDPKQYDNNRNIYAKEDGVSISTFSNRVESSGILLQLFSRFITEECLLLPEGNSLYEKLDVTIQYINKNLEQRISVSTLADLMCITSDHFSKVFKRIVGMPPCEYIQMKRIERAQTLLLTSHMSIVEIAEKVGISNLSQFSRLFSKMIRCSPREYRLRQFNALKSDNHLRHETKVSP</sequence>
<dbReference type="Pfam" id="PF12833">
    <property type="entry name" value="HTH_18"/>
    <property type="match status" value="1"/>
</dbReference>
<evidence type="ECO:0000256" key="3">
    <source>
        <dbReference type="ARBA" id="ARBA00023163"/>
    </source>
</evidence>
<dbReference type="InterPro" id="IPR009057">
    <property type="entry name" value="Homeodomain-like_sf"/>
</dbReference>
<dbReference type="InterPro" id="IPR003313">
    <property type="entry name" value="AraC-bd"/>
</dbReference>
<dbReference type="PROSITE" id="PS01124">
    <property type="entry name" value="HTH_ARAC_FAMILY_2"/>
    <property type="match status" value="1"/>
</dbReference>
<evidence type="ECO:0000313" key="6">
    <source>
        <dbReference type="Proteomes" id="UP000533637"/>
    </source>
</evidence>
<dbReference type="Gene3D" id="2.60.120.10">
    <property type="entry name" value="Jelly Rolls"/>
    <property type="match status" value="1"/>
</dbReference>
<accession>A0ABR6KM42</accession>